<evidence type="ECO:0000256" key="1">
    <source>
        <dbReference type="SAM" id="MobiDB-lite"/>
    </source>
</evidence>
<reference evidence="3 4" key="1">
    <citation type="journal article" date="2018" name="New Phytol.">
        <title>Phylogenomics of Endogonaceae and evolution of mycorrhizas within Mucoromycota.</title>
        <authorList>
            <person name="Chang Y."/>
            <person name="Desiro A."/>
            <person name="Na H."/>
            <person name="Sandor L."/>
            <person name="Lipzen A."/>
            <person name="Clum A."/>
            <person name="Barry K."/>
            <person name="Grigoriev I.V."/>
            <person name="Martin F.M."/>
            <person name="Stajich J.E."/>
            <person name="Smith M.E."/>
            <person name="Bonito G."/>
            <person name="Spatafora J.W."/>
        </authorList>
    </citation>
    <scope>NUCLEOTIDE SEQUENCE [LARGE SCALE GENOMIC DNA]</scope>
    <source>
        <strain evidence="3 4">GMNB39</strain>
    </source>
</reference>
<proteinExistence type="predicted"/>
<organism evidence="3 4">
    <name type="scientific">Jimgerdemannia flammicorona</name>
    <dbReference type="NCBI Taxonomy" id="994334"/>
    <lineage>
        <taxon>Eukaryota</taxon>
        <taxon>Fungi</taxon>
        <taxon>Fungi incertae sedis</taxon>
        <taxon>Mucoromycota</taxon>
        <taxon>Mucoromycotina</taxon>
        <taxon>Endogonomycetes</taxon>
        <taxon>Endogonales</taxon>
        <taxon>Endogonaceae</taxon>
        <taxon>Jimgerdemannia</taxon>
    </lineage>
</organism>
<feature type="region of interest" description="Disordered" evidence="1">
    <location>
        <begin position="146"/>
        <end position="166"/>
    </location>
</feature>
<dbReference type="GO" id="GO:0038203">
    <property type="term" value="P:TORC2 signaling"/>
    <property type="evidence" value="ECO:0007669"/>
    <property type="project" value="TreeGrafter"/>
</dbReference>
<dbReference type="Pfam" id="PF14663">
    <property type="entry name" value="RasGEF_N_2"/>
    <property type="match status" value="1"/>
</dbReference>
<protein>
    <recommendedName>
        <fullName evidence="2">Rapamycin-insensitive companion of mTOR domain-containing protein</fullName>
    </recommendedName>
</protein>
<dbReference type="PANTHER" id="PTHR13298:SF11">
    <property type="entry name" value="RAPAMYCIN-INSENSITIVE COMPANION OF MTOR"/>
    <property type="match status" value="1"/>
</dbReference>
<dbReference type="InterPro" id="IPR029453">
    <property type="entry name" value="Rictor_IV"/>
</dbReference>
<dbReference type="Proteomes" id="UP000268093">
    <property type="component" value="Unassembled WGS sequence"/>
</dbReference>
<dbReference type="PANTHER" id="PTHR13298">
    <property type="entry name" value="CYTOSOLIC REGULATOR PIANISSIMO"/>
    <property type="match status" value="1"/>
</dbReference>
<feature type="domain" description="Rapamycin-insensitive companion of mTOR" evidence="2">
    <location>
        <begin position="10"/>
        <end position="85"/>
    </location>
</feature>
<comment type="caution">
    <text evidence="3">The sequence shown here is derived from an EMBL/GenBank/DDBJ whole genome shotgun (WGS) entry which is preliminary data.</text>
</comment>
<name>A0A433D200_9FUNG</name>
<dbReference type="OrthoDB" id="271111at2759"/>
<keyword evidence="4" id="KW-1185">Reference proteome</keyword>
<dbReference type="SMART" id="SM01303">
    <property type="entry name" value="RasGEF_N_2"/>
    <property type="match status" value="1"/>
</dbReference>
<evidence type="ECO:0000313" key="3">
    <source>
        <dbReference type="EMBL" id="RUP44869.1"/>
    </source>
</evidence>
<evidence type="ECO:0000313" key="4">
    <source>
        <dbReference type="Proteomes" id="UP000268093"/>
    </source>
</evidence>
<dbReference type="AlphaFoldDB" id="A0A433D200"/>
<evidence type="ECO:0000259" key="2">
    <source>
        <dbReference type="Pfam" id="PF14663"/>
    </source>
</evidence>
<dbReference type="GO" id="GO:0031932">
    <property type="term" value="C:TORC2 complex"/>
    <property type="evidence" value="ECO:0007669"/>
    <property type="project" value="InterPro"/>
</dbReference>
<gene>
    <name evidence="3" type="ORF">BC936DRAFT_148922</name>
</gene>
<dbReference type="EMBL" id="RBNI01008228">
    <property type="protein sequence ID" value="RUP44869.1"/>
    <property type="molecule type" value="Genomic_DNA"/>
</dbReference>
<dbReference type="InterPro" id="IPR028268">
    <property type="entry name" value="Pianissimo_fam"/>
</dbReference>
<accession>A0A433D200</accession>
<sequence length="236" mass="26711">MALINSSNDITVQQLYDPQAEACQMATMVLDGACNYENSTCLSTCGHLSDVGNPLLLRFLSNSTRFRYLNELDYVEKEMEDWFKVHCPHPNQHTKTSVPPPNNFLGHVKGLVKTDDVEFETPPRERGTCPVPPRFNTEYDFVAMSSDVPSPKRRRPAAQVTSDARPMEEQRIDMLASLAQLVEARLGVRTLDKRWVTVVDSRVCGDGENYICALIDLCWCIFSTIRLFGFIVQITM</sequence>